<evidence type="ECO:0000256" key="5">
    <source>
        <dbReference type="ARBA" id="ARBA00022679"/>
    </source>
</evidence>
<evidence type="ECO:0000256" key="7">
    <source>
        <dbReference type="ARBA" id="ARBA00022777"/>
    </source>
</evidence>
<name>A0ABR7K7T9_9FIRM</name>
<evidence type="ECO:0000313" key="14">
    <source>
        <dbReference type="Proteomes" id="UP000603474"/>
    </source>
</evidence>
<dbReference type="SMART" id="SM00387">
    <property type="entry name" value="HATPase_c"/>
    <property type="match status" value="1"/>
</dbReference>
<dbReference type="InterPro" id="IPR050351">
    <property type="entry name" value="BphY/WalK/GraS-like"/>
</dbReference>
<sequence>MKWWSLIKPYLRERSFYIITLSIFIVIYCGVYFVYDIELQAVFYATYLVLFILVIVACIDFYTYYRKYQELKLMKQNVLVFNNPSYKLGLFDKEYLDVVEEIKRLYYENDGITNQQFKDLEDYFTLWVHQIKLPISAIKLLLETEKVPDKKLLKSELLRINQYTDMVLAYLRMRSIDTDYVFEIYELDDLIRQAIRKFSTEFIRKKLQIQFDETHIKVLTDEKWLVFVLEQLLSNAIKYTNQGYVHIYGNDNTLYIEDTGIGIDASDLPRVFDKGFTGYNGRSDKKASGLGLYLCKNIIDKLSHRLELESQVDKGTKVILHLERKDLRVE</sequence>
<dbReference type="InterPro" id="IPR036890">
    <property type="entry name" value="HATPase_C_sf"/>
</dbReference>
<keyword evidence="14" id="KW-1185">Reference proteome</keyword>
<dbReference type="PROSITE" id="PS50109">
    <property type="entry name" value="HIS_KIN"/>
    <property type="match status" value="1"/>
</dbReference>
<feature type="transmembrane region" description="Helical" evidence="11">
    <location>
        <begin position="16"/>
        <end position="35"/>
    </location>
</feature>
<reference evidence="13 14" key="1">
    <citation type="submission" date="2020-08" db="EMBL/GenBank/DDBJ databases">
        <authorList>
            <person name="Liu C."/>
            <person name="Sun Q."/>
        </authorList>
    </citation>
    <scope>NUCLEOTIDE SEQUENCE [LARGE SCALE GENOMIC DNA]</scope>
    <source>
        <strain evidence="13 14">NSJ-22</strain>
    </source>
</reference>
<dbReference type="Gene3D" id="3.30.565.10">
    <property type="entry name" value="Histidine kinase-like ATPase, C-terminal domain"/>
    <property type="match status" value="1"/>
</dbReference>
<proteinExistence type="predicted"/>
<dbReference type="Pfam" id="PF02518">
    <property type="entry name" value="HATPase_c"/>
    <property type="match status" value="1"/>
</dbReference>
<organism evidence="13 14">
    <name type="scientific">Catenibacterium faecis</name>
    <dbReference type="NCBI Taxonomy" id="2764323"/>
    <lineage>
        <taxon>Bacteria</taxon>
        <taxon>Bacillati</taxon>
        <taxon>Bacillota</taxon>
        <taxon>Erysipelotrichia</taxon>
        <taxon>Erysipelotrichales</taxon>
        <taxon>Coprobacillaceae</taxon>
        <taxon>Catenibacterium</taxon>
    </lineage>
</organism>
<keyword evidence="5" id="KW-0808">Transferase</keyword>
<keyword evidence="9" id="KW-0902">Two-component regulatory system</keyword>
<evidence type="ECO:0000256" key="11">
    <source>
        <dbReference type="SAM" id="Phobius"/>
    </source>
</evidence>
<evidence type="ECO:0000256" key="8">
    <source>
        <dbReference type="ARBA" id="ARBA00022989"/>
    </source>
</evidence>
<dbReference type="EMBL" id="JACRWG010000001">
    <property type="protein sequence ID" value="MBC6008762.1"/>
    <property type="molecule type" value="Genomic_DNA"/>
</dbReference>
<feature type="domain" description="Histidine kinase" evidence="12">
    <location>
        <begin position="126"/>
        <end position="326"/>
    </location>
</feature>
<evidence type="ECO:0000313" key="13">
    <source>
        <dbReference type="EMBL" id="MBC6008762.1"/>
    </source>
</evidence>
<dbReference type="SUPFAM" id="SSF55874">
    <property type="entry name" value="ATPase domain of HSP90 chaperone/DNA topoisomerase II/histidine kinase"/>
    <property type="match status" value="1"/>
</dbReference>
<evidence type="ECO:0000256" key="6">
    <source>
        <dbReference type="ARBA" id="ARBA00022692"/>
    </source>
</evidence>
<evidence type="ECO:0000256" key="2">
    <source>
        <dbReference type="ARBA" id="ARBA00004651"/>
    </source>
</evidence>
<keyword evidence="6 11" id="KW-0812">Transmembrane</keyword>
<dbReference type="PANTHER" id="PTHR45453">
    <property type="entry name" value="PHOSPHATE REGULON SENSOR PROTEIN PHOR"/>
    <property type="match status" value="1"/>
</dbReference>
<gene>
    <name evidence="13" type="ORF">H8909_00580</name>
</gene>
<dbReference type="InterPro" id="IPR005467">
    <property type="entry name" value="His_kinase_dom"/>
</dbReference>
<feature type="transmembrane region" description="Helical" evidence="11">
    <location>
        <begin position="41"/>
        <end position="65"/>
    </location>
</feature>
<comment type="catalytic activity">
    <reaction evidence="1">
        <text>ATP + protein L-histidine = ADP + protein N-phospho-L-histidine.</text>
        <dbReference type="EC" id="2.7.13.3"/>
    </reaction>
</comment>
<dbReference type="PANTHER" id="PTHR45453:SF2">
    <property type="entry name" value="HISTIDINE KINASE"/>
    <property type="match status" value="1"/>
</dbReference>
<evidence type="ECO:0000256" key="3">
    <source>
        <dbReference type="ARBA" id="ARBA00012438"/>
    </source>
</evidence>
<dbReference type="InterPro" id="IPR003594">
    <property type="entry name" value="HATPase_dom"/>
</dbReference>
<keyword evidence="7 13" id="KW-0418">Kinase</keyword>
<evidence type="ECO:0000256" key="1">
    <source>
        <dbReference type="ARBA" id="ARBA00000085"/>
    </source>
</evidence>
<protein>
    <recommendedName>
        <fullName evidence="3">histidine kinase</fullName>
        <ecNumber evidence="3">2.7.13.3</ecNumber>
    </recommendedName>
</protein>
<dbReference type="RefSeq" id="WP_117517406.1">
    <property type="nucleotide sequence ID" value="NZ_JACRWG010000001.1"/>
</dbReference>
<evidence type="ECO:0000256" key="9">
    <source>
        <dbReference type="ARBA" id="ARBA00023012"/>
    </source>
</evidence>
<evidence type="ECO:0000259" key="12">
    <source>
        <dbReference type="PROSITE" id="PS50109"/>
    </source>
</evidence>
<dbReference type="EC" id="2.7.13.3" evidence="3"/>
<dbReference type="GO" id="GO:0016301">
    <property type="term" value="F:kinase activity"/>
    <property type="evidence" value="ECO:0007669"/>
    <property type="project" value="UniProtKB-KW"/>
</dbReference>
<dbReference type="Proteomes" id="UP000603474">
    <property type="component" value="Unassembled WGS sequence"/>
</dbReference>
<evidence type="ECO:0000256" key="10">
    <source>
        <dbReference type="ARBA" id="ARBA00023136"/>
    </source>
</evidence>
<comment type="subcellular location">
    <subcellularLocation>
        <location evidence="2">Cell membrane</location>
        <topology evidence="2">Multi-pass membrane protein</topology>
    </subcellularLocation>
</comment>
<comment type="caution">
    <text evidence="13">The sequence shown here is derived from an EMBL/GenBank/DDBJ whole genome shotgun (WGS) entry which is preliminary data.</text>
</comment>
<keyword evidence="4" id="KW-1003">Cell membrane</keyword>
<evidence type="ECO:0000256" key="4">
    <source>
        <dbReference type="ARBA" id="ARBA00022475"/>
    </source>
</evidence>
<keyword evidence="8 11" id="KW-1133">Transmembrane helix</keyword>
<keyword evidence="10 11" id="KW-0472">Membrane</keyword>
<accession>A0ABR7K7T9</accession>